<evidence type="ECO:0000256" key="1">
    <source>
        <dbReference type="SAM" id="Phobius"/>
    </source>
</evidence>
<dbReference type="STRING" id="402734.SAMN05660918_2510"/>
<dbReference type="OrthoDB" id="1494837at2"/>
<reference evidence="3" key="1">
    <citation type="submission" date="2016-10" db="EMBL/GenBank/DDBJ databases">
        <authorList>
            <person name="Varghese N."/>
            <person name="Submissions S."/>
        </authorList>
    </citation>
    <scope>NUCLEOTIDE SEQUENCE [LARGE SCALE GENOMIC DNA]</scope>
    <source>
        <strain evidence="3">DSM 17934</strain>
    </source>
</reference>
<protein>
    <submittedName>
        <fullName evidence="2">Uncharacterized protein</fullName>
    </submittedName>
</protein>
<accession>A0A1H6WB21</accession>
<evidence type="ECO:0000313" key="3">
    <source>
        <dbReference type="Proteomes" id="UP000199702"/>
    </source>
</evidence>
<keyword evidence="1" id="KW-0472">Membrane</keyword>
<organism evidence="2 3">
    <name type="scientific">Flavobacterium terrigena</name>
    <dbReference type="NCBI Taxonomy" id="402734"/>
    <lineage>
        <taxon>Bacteria</taxon>
        <taxon>Pseudomonadati</taxon>
        <taxon>Bacteroidota</taxon>
        <taxon>Flavobacteriia</taxon>
        <taxon>Flavobacteriales</taxon>
        <taxon>Flavobacteriaceae</taxon>
        <taxon>Flavobacterium</taxon>
    </lineage>
</organism>
<proteinExistence type="predicted"/>
<keyword evidence="1" id="KW-1133">Transmembrane helix</keyword>
<keyword evidence="3" id="KW-1185">Reference proteome</keyword>
<sequence>MISDFIILFTVSDWINFISAISALLTAAVTFITVREIKKQREHSYHPDINIANFEFYVYKYDIDEEENEEEENIFSLYYSSKKLSEMDPKRGYNELTIDISNIGLGVAKQVSWNWFVDFNEIQKTLQSSKKNLS</sequence>
<dbReference type="Proteomes" id="UP000199702">
    <property type="component" value="Unassembled WGS sequence"/>
</dbReference>
<dbReference type="AlphaFoldDB" id="A0A1H6WB21"/>
<evidence type="ECO:0000313" key="2">
    <source>
        <dbReference type="EMBL" id="SEJ14083.1"/>
    </source>
</evidence>
<dbReference type="EMBL" id="FNYA01000006">
    <property type="protein sequence ID" value="SEJ14083.1"/>
    <property type="molecule type" value="Genomic_DNA"/>
</dbReference>
<name>A0A1H6WB21_9FLAO</name>
<gene>
    <name evidence="2" type="ORF">SAMN05660918_2510</name>
</gene>
<dbReference type="RefSeq" id="WP_091314082.1">
    <property type="nucleotide sequence ID" value="NZ_CBCSJU010000001.1"/>
</dbReference>
<keyword evidence="1" id="KW-0812">Transmembrane</keyword>
<feature type="transmembrane region" description="Helical" evidence="1">
    <location>
        <begin position="14"/>
        <end position="34"/>
    </location>
</feature>